<keyword evidence="3" id="KW-0227">DNA damage</keyword>
<keyword evidence="2" id="KW-0547">Nucleotide-binding</keyword>
<dbReference type="GO" id="GO:0008821">
    <property type="term" value="F:crossover junction DNA endonuclease activity"/>
    <property type="evidence" value="ECO:0007669"/>
    <property type="project" value="TreeGrafter"/>
</dbReference>
<dbReference type="InterPro" id="IPR010995">
    <property type="entry name" value="DNA_repair_Rad51/TF_NusA_a-hlx"/>
</dbReference>
<feature type="domain" description="RecA family profile 1" evidence="9">
    <location>
        <begin position="78"/>
        <end position="264"/>
    </location>
</feature>
<gene>
    <name evidence="10" type="ORF">PTSG_00384</name>
</gene>
<evidence type="ECO:0000256" key="7">
    <source>
        <dbReference type="ARBA" id="ARBA00040674"/>
    </source>
</evidence>
<dbReference type="GO" id="GO:0005524">
    <property type="term" value="F:ATP binding"/>
    <property type="evidence" value="ECO:0007669"/>
    <property type="project" value="UniProtKB-KW"/>
</dbReference>
<dbReference type="KEGG" id="sre:PTSG_00384"/>
<dbReference type="PANTHER" id="PTHR46239">
    <property type="entry name" value="DNA REPAIR PROTEIN RAD51 HOMOLOG 3 RAD51C"/>
    <property type="match status" value="1"/>
</dbReference>
<dbReference type="STRING" id="946362.F2TWB8"/>
<evidence type="ECO:0000256" key="6">
    <source>
        <dbReference type="ARBA" id="ARBA00023242"/>
    </source>
</evidence>
<dbReference type="GO" id="GO:0000400">
    <property type="term" value="F:four-way junction DNA binding"/>
    <property type="evidence" value="ECO:0007669"/>
    <property type="project" value="TreeGrafter"/>
</dbReference>
<dbReference type="PIRSF" id="PIRSF005856">
    <property type="entry name" value="Rad51"/>
    <property type="match status" value="1"/>
</dbReference>
<dbReference type="EMBL" id="GL832955">
    <property type="protein sequence ID" value="EGD72364.1"/>
    <property type="molecule type" value="Genomic_DNA"/>
</dbReference>
<dbReference type="eggNOG" id="KOG1434">
    <property type="taxonomic scope" value="Eukaryota"/>
</dbReference>
<dbReference type="InParanoid" id="F2TWB8"/>
<feature type="compositionally biased region" description="Low complexity" evidence="8">
    <location>
        <begin position="326"/>
        <end position="356"/>
    </location>
</feature>
<dbReference type="GO" id="GO:0007131">
    <property type="term" value="P:reciprocal meiotic recombination"/>
    <property type="evidence" value="ECO:0007669"/>
    <property type="project" value="TreeGrafter"/>
</dbReference>
<keyword evidence="4" id="KW-0067">ATP-binding</keyword>
<dbReference type="InterPro" id="IPR052093">
    <property type="entry name" value="HR_Repair_Mediator"/>
</dbReference>
<reference evidence="10" key="1">
    <citation type="submission" date="2009-08" db="EMBL/GenBank/DDBJ databases">
        <title>Annotation of Salpingoeca rosetta.</title>
        <authorList>
            <consortium name="The Broad Institute Genome Sequencing Platform"/>
            <person name="Russ C."/>
            <person name="Cuomo C."/>
            <person name="Burger G."/>
            <person name="Gray M.W."/>
            <person name="Holland P.W.H."/>
            <person name="King N."/>
            <person name="Lang F.B.F."/>
            <person name="Roger A.J."/>
            <person name="Ruiz-Trillo I."/>
            <person name="Young S.K."/>
            <person name="Zeng Q."/>
            <person name="Gargeya S."/>
            <person name="Alvarado L."/>
            <person name="Berlin A."/>
            <person name="Chapman S.B."/>
            <person name="Chen Z."/>
            <person name="Freedman E."/>
            <person name="Gellesch M."/>
            <person name="Goldberg J."/>
            <person name="Griggs A."/>
            <person name="Gujja S."/>
            <person name="Heilman E."/>
            <person name="Heiman D."/>
            <person name="Howarth C."/>
            <person name="Mehta T."/>
            <person name="Neiman D."/>
            <person name="Pearson M."/>
            <person name="Roberts A."/>
            <person name="Saif S."/>
            <person name="Shea T."/>
            <person name="Shenoy N."/>
            <person name="Sisk P."/>
            <person name="Stolte C."/>
            <person name="Sykes S."/>
            <person name="White J."/>
            <person name="Yandava C."/>
            <person name="Haas B."/>
            <person name="Nusbaum C."/>
            <person name="Birren B."/>
        </authorList>
    </citation>
    <scope>NUCLEOTIDE SEQUENCE [LARGE SCALE GENOMIC DNA]</scope>
    <source>
        <strain evidence="10">ATCC 50818</strain>
    </source>
</reference>
<organism evidence="11">
    <name type="scientific">Salpingoeca rosetta (strain ATCC 50818 / BSB-021)</name>
    <dbReference type="NCBI Taxonomy" id="946362"/>
    <lineage>
        <taxon>Eukaryota</taxon>
        <taxon>Choanoflagellata</taxon>
        <taxon>Craspedida</taxon>
        <taxon>Salpingoecidae</taxon>
        <taxon>Salpingoeca</taxon>
    </lineage>
</organism>
<dbReference type="PANTHER" id="PTHR46239:SF1">
    <property type="entry name" value="DNA REPAIR PROTEIN RAD51 HOMOLOG 3"/>
    <property type="match status" value="1"/>
</dbReference>
<dbReference type="InterPro" id="IPR013632">
    <property type="entry name" value="Rad51_C"/>
</dbReference>
<dbReference type="CDD" id="cd19492">
    <property type="entry name" value="Rad51C"/>
    <property type="match status" value="1"/>
</dbReference>
<dbReference type="GeneID" id="16067539"/>
<evidence type="ECO:0000259" key="9">
    <source>
        <dbReference type="PROSITE" id="PS50162"/>
    </source>
</evidence>
<dbReference type="RefSeq" id="XP_004998933.1">
    <property type="nucleotide sequence ID" value="XM_004998876.1"/>
</dbReference>
<evidence type="ECO:0000313" key="11">
    <source>
        <dbReference type="Proteomes" id="UP000007799"/>
    </source>
</evidence>
<keyword evidence="5" id="KW-0234">DNA repair</keyword>
<proteinExistence type="predicted"/>
<sequence>MSRKPVSACRLTAGQTHKLARCGYETVGDLEYVTVAELSKELEIGEEEAAQILRQIKDDSSSGVESSTVFSGLRREEQLHSLSTLTRDFDELLGGGIEPRKLTEFCGAPGAGKTQLAMQLSVNCQLPHAFGGLAGQVVYIDTEGSFMADRFKEIAEHTRSELQPRASRRRKKQAALPSVEEMLEGVHVFRVHNYIEQIAVLNALPAFQIDHPQVKLVVIDSIAFHFRADFHDMGLRTRLLNGAAQQLLSLATQHNIVVLITNQMTTTIKDGTATLIPALGETWAHACTTRVVLAFDGDTRSASLFKSPSLPEGSIHYSVTAGGVRSVRGAAGPSSQTPSSSSTSSTAATAAAAATTAKRRHEHS</sequence>
<dbReference type="Proteomes" id="UP000007799">
    <property type="component" value="Unassembled WGS sequence"/>
</dbReference>
<dbReference type="InterPro" id="IPR003593">
    <property type="entry name" value="AAA+_ATPase"/>
</dbReference>
<dbReference type="OMA" id="AMETFTV"/>
<dbReference type="PROSITE" id="PS50162">
    <property type="entry name" value="RECA_2"/>
    <property type="match status" value="1"/>
</dbReference>
<dbReference type="Pfam" id="PF08423">
    <property type="entry name" value="Rad51"/>
    <property type="match status" value="1"/>
</dbReference>
<dbReference type="SMART" id="SM00382">
    <property type="entry name" value="AAA"/>
    <property type="match status" value="1"/>
</dbReference>
<evidence type="ECO:0000313" key="10">
    <source>
        <dbReference type="EMBL" id="EGD72364.1"/>
    </source>
</evidence>
<dbReference type="GO" id="GO:0033065">
    <property type="term" value="C:Rad51C-XRCC3 complex"/>
    <property type="evidence" value="ECO:0007669"/>
    <property type="project" value="TreeGrafter"/>
</dbReference>
<dbReference type="Gene3D" id="3.40.50.300">
    <property type="entry name" value="P-loop containing nucleotide triphosphate hydrolases"/>
    <property type="match status" value="1"/>
</dbReference>
<dbReference type="InterPro" id="IPR016467">
    <property type="entry name" value="DNA_recomb/repair_RecA-like"/>
</dbReference>
<evidence type="ECO:0000256" key="4">
    <source>
        <dbReference type="ARBA" id="ARBA00022840"/>
    </source>
</evidence>
<dbReference type="OrthoDB" id="5957327at2759"/>
<keyword evidence="11" id="KW-1185">Reference proteome</keyword>
<dbReference type="SUPFAM" id="SSF52540">
    <property type="entry name" value="P-loop containing nucleoside triphosphate hydrolases"/>
    <property type="match status" value="1"/>
</dbReference>
<dbReference type="GO" id="GO:0005657">
    <property type="term" value="C:replication fork"/>
    <property type="evidence" value="ECO:0007669"/>
    <property type="project" value="TreeGrafter"/>
</dbReference>
<comment type="subcellular location">
    <subcellularLocation>
        <location evidence="1">Nucleus</location>
    </subcellularLocation>
</comment>
<dbReference type="AlphaFoldDB" id="F2TWB8"/>
<dbReference type="GO" id="GO:0140664">
    <property type="term" value="F:ATP-dependent DNA damage sensor activity"/>
    <property type="evidence" value="ECO:0007669"/>
    <property type="project" value="InterPro"/>
</dbReference>
<protein>
    <recommendedName>
        <fullName evidence="7">DNA repair protein RAD51 homolog 3</fullName>
    </recommendedName>
</protein>
<evidence type="ECO:0000256" key="8">
    <source>
        <dbReference type="SAM" id="MobiDB-lite"/>
    </source>
</evidence>
<feature type="region of interest" description="Disordered" evidence="8">
    <location>
        <begin position="326"/>
        <end position="364"/>
    </location>
</feature>
<dbReference type="GO" id="GO:0033063">
    <property type="term" value="C:Rad51B-Rad51C-Rad51D-XRCC2 complex"/>
    <property type="evidence" value="ECO:0007669"/>
    <property type="project" value="TreeGrafter"/>
</dbReference>
<accession>F2TWB8</accession>
<dbReference type="InterPro" id="IPR027417">
    <property type="entry name" value="P-loop_NTPase"/>
</dbReference>
<name>F2TWB8_SALR5</name>
<evidence type="ECO:0000256" key="3">
    <source>
        <dbReference type="ARBA" id="ARBA00022763"/>
    </source>
</evidence>
<evidence type="ECO:0000256" key="2">
    <source>
        <dbReference type="ARBA" id="ARBA00022741"/>
    </source>
</evidence>
<dbReference type="SUPFAM" id="SSF47794">
    <property type="entry name" value="Rad51 N-terminal domain-like"/>
    <property type="match status" value="1"/>
</dbReference>
<dbReference type="InterPro" id="IPR020588">
    <property type="entry name" value="RecA_ATP-bd"/>
</dbReference>
<dbReference type="FunCoup" id="F2TWB8">
    <property type="interactions" value="964"/>
</dbReference>
<evidence type="ECO:0000256" key="5">
    <source>
        <dbReference type="ARBA" id="ARBA00023204"/>
    </source>
</evidence>
<dbReference type="GO" id="GO:0000707">
    <property type="term" value="P:meiotic DNA recombinase assembly"/>
    <property type="evidence" value="ECO:0007669"/>
    <property type="project" value="TreeGrafter"/>
</dbReference>
<evidence type="ECO:0000256" key="1">
    <source>
        <dbReference type="ARBA" id="ARBA00004123"/>
    </source>
</evidence>
<keyword evidence="6" id="KW-0539">Nucleus</keyword>